<dbReference type="InterPro" id="IPR050903">
    <property type="entry name" value="Bact_Chemotaxis_MeTrfase"/>
</dbReference>
<proteinExistence type="predicted"/>
<evidence type="ECO:0000259" key="4">
    <source>
        <dbReference type="PROSITE" id="PS50123"/>
    </source>
</evidence>
<dbReference type="InterPro" id="IPR029063">
    <property type="entry name" value="SAM-dependent_MTases_sf"/>
</dbReference>
<keyword evidence="3" id="KW-0949">S-adenosyl-L-methionine</keyword>
<dbReference type="GO" id="GO:0008757">
    <property type="term" value="F:S-adenosylmethionine-dependent methyltransferase activity"/>
    <property type="evidence" value="ECO:0007669"/>
    <property type="project" value="InterPro"/>
</dbReference>
<dbReference type="InterPro" id="IPR000780">
    <property type="entry name" value="CheR_MeTrfase"/>
</dbReference>
<dbReference type="PRINTS" id="PR00996">
    <property type="entry name" value="CHERMTFRASE"/>
</dbReference>
<evidence type="ECO:0000256" key="1">
    <source>
        <dbReference type="ARBA" id="ARBA00022603"/>
    </source>
</evidence>
<accession>A0A1I5PEN9</accession>
<dbReference type="SUPFAM" id="SSF53335">
    <property type="entry name" value="S-adenosyl-L-methionine-dependent methyltransferases"/>
    <property type="match status" value="1"/>
</dbReference>
<protein>
    <submittedName>
        <fullName evidence="5">Chemotaxis protein methyltransferase CheR</fullName>
    </submittedName>
</protein>
<feature type="domain" description="CheR-type methyltransferase" evidence="4">
    <location>
        <begin position="37"/>
        <end position="270"/>
    </location>
</feature>
<dbReference type="STRING" id="223786.SAMN05216234_11510"/>
<gene>
    <name evidence="5" type="ORF">SAMN05216234_11510</name>
</gene>
<evidence type="ECO:0000256" key="3">
    <source>
        <dbReference type="ARBA" id="ARBA00022691"/>
    </source>
</evidence>
<evidence type="ECO:0000313" key="6">
    <source>
        <dbReference type="Proteomes" id="UP000199227"/>
    </source>
</evidence>
<dbReference type="SUPFAM" id="SSF47757">
    <property type="entry name" value="Chemotaxis receptor methyltransferase CheR, N-terminal domain"/>
    <property type="match status" value="1"/>
</dbReference>
<dbReference type="Proteomes" id="UP000199227">
    <property type="component" value="Unassembled WGS sequence"/>
</dbReference>
<dbReference type="GO" id="GO:0032259">
    <property type="term" value="P:methylation"/>
    <property type="evidence" value="ECO:0007669"/>
    <property type="project" value="UniProtKB-KW"/>
</dbReference>
<dbReference type="PROSITE" id="PS50123">
    <property type="entry name" value="CHER"/>
    <property type="match status" value="1"/>
</dbReference>
<keyword evidence="2 5" id="KW-0808">Transferase</keyword>
<evidence type="ECO:0000313" key="5">
    <source>
        <dbReference type="EMBL" id="SFP32453.1"/>
    </source>
</evidence>
<dbReference type="Gene3D" id="3.40.50.150">
    <property type="entry name" value="Vaccinia Virus protein VP39"/>
    <property type="match status" value="1"/>
</dbReference>
<dbReference type="PANTHER" id="PTHR24422:SF19">
    <property type="entry name" value="CHEMOTAXIS PROTEIN METHYLTRANSFERASE"/>
    <property type="match status" value="1"/>
</dbReference>
<keyword evidence="1 5" id="KW-0489">Methyltransferase</keyword>
<dbReference type="RefSeq" id="WP_092912225.1">
    <property type="nucleotide sequence ID" value="NZ_FOXB01000015.1"/>
</dbReference>
<sequence>MFDFLFTKKSNDVIEEKRKIKDINDFTPIFNHLYTELGINDLYKRPILYERLGSIARRYEVESAEEFIEMFKNSYSFYEEVIDAVTVNETYFFREIDSLEWLVEWISNENRDVKILSIPSSNGAEIYSILIMLDILNSQLLHKVKCVGIDVNNESIKKAKKGIYSERELHKLDERLKEKYFEKIENGYEIKSFLRSNTEFIDDNIFALSSDKYGSFDIVLSRNLFIYFDDLHRKKATETLLKMLKPGGYLVMGVTDRLYEISNLKKVSSFIYQKQKGVDSGKL</sequence>
<name>A0A1I5PEN9_9BACT</name>
<keyword evidence="6" id="KW-1185">Reference proteome</keyword>
<dbReference type="SMART" id="SM00138">
    <property type="entry name" value="MeTrc"/>
    <property type="match status" value="1"/>
</dbReference>
<dbReference type="InterPro" id="IPR022642">
    <property type="entry name" value="CheR_C"/>
</dbReference>
<dbReference type="AlphaFoldDB" id="A0A1I5PEN9"/>
<organism evidence="5 6">
    <name type="scientific">Hydrogenimonas thermophila</name>
    <dbReference type="NCBI Taxonomy" id="223786"/>
    <lineage>
        <taxon>Bacteria</taxon>
        <taxon>Pseudomonadati</taxon>
        <taxon>Campylobacterota</taxon>
        <taxon>Epsilonproteobacteria</taxon>
        <taxon>Campylobacterales</taxon>
        <taxon>Hydrogenimonadaceae</taxon>
        <taxon>Hydrogenimonas</taxon>
    </lineage>
</organism>
<dbReference type="Pfam" id="PF01739">
    <property type="entry name" value="CheR"/>
    <property type="match status" value="1"/>
</dbReference>
<dbReference type="CDD" id="cd02440">
    <property type="entry name" value="AdoMet_MTases"/>
    <property type="match status" value="1"/>
</dbReference>
<reference evidence="5 6" key="1">
    <citation type="submission" date="2016-10" db="EMBL/GenBank/DDBJ databases">
        <authorList>
            <person name="de Groot N.N."/>
        </authorList>
    </citation>
    <scope>NUCLEOTIDE SEQUENCE [LARGE SCALE GENOMIC DNA]</scope>
    <source>
        <strain evidence="5 6">EP1-55-1</strain>
    </source>
</reference>
<dbReference type="EMBL" id="FOXB01000015">
    <property type="protein sequence ID" value="SFP32453.1"/>
    <property type="molecule type" value="Genomic_DNA"/>
</dbReference>
<dbReference type="PANTHER" id="PTHR24422">
    <property type="entry name" value="CHEMOTAXIS PROTEIN METHYLTRANSFERASE"/>
    <property type="match status" value="1"/>
</dbReference>
<dbReference type="OrthoDB" id="9786165at2"/>
<evidence type="ECO:0000256" key="2">
    <source>
        <dbReference type="ARBA" id="ARBA00022679"/>
    </source>
</evidence>